<dbReference type="InterPro" id="IPR003599">
    <property type="entry name" value="Ig_sub"/>
</dbReference>
<dbReference type="FunFam" id="2.60.40.10:FF:000129">
    <property type="entry name" value="CLUMA_CG018772, isoform A"/>
    <property type="match status" value="1"/>
</dbReference>
<comment type="caution">
    <text evidence="3">The sequence shown here is derived from an EMBL/GenBank/DDBJ whole genome shotgun (WGS) entry which is preliminary data.</text>
</comment>
<organism evidence="3 4">
    <name type="scientific">Larinioides sclopetarius</name>
    <dbReference type="NCBI Taxonomy" id="280406"/>
    <lineage>
        <taxon>Eukaryota</taxon>
        <taxon>Metazoa</taxon>
        <taxon>Ecdysozoa</taxon>
        <taxon>Arthropoda</taxon>
        <taxon>Chelicerata</taxon>
        <taxon>Arachnida</taxon>
        <taxon>Araneae</taxon>
        <taxon>Araneomorphae</taxon>
        <taxon>Entelegynae</taxon>
        <taxon>Araneoidea</taxon>
        <taxon>Araneidae</taxon>
        <taxon>Larinioides</taxon>
    </lineage>
</organism>
<sequence length="297" mass="33967">MQCLLLCVIILKAVSNPIKGEGIERALSTEKSLIKGSKCSQEDDMLTRKNYKASFCSQLGNMSLPWFSKTSKANVSFGVSSTAYLHCKVHNLGNKTVSWIRKKDFHLLSVGDEVFTTDQRFQVFHIEKAHLWILEIHNSKFIDSGIYECQINTYPQMSNIFRLNILALEAHISEGSILYIEKDTPIDLNCCLKNNFGTIYLKWQKNKYPLDERERNSRGIQVITKWRPWPSTRLLITNSQESDSGIYTCSSENVQPASINIHVFDRVKTFSKDSGQKTDSYSSQTALILLYTFILLK</sequence>
<dbReference type="GO" id="GO:0032589">
    <property type="term" value="C:neuron projection membrane"/>
    <property type="evidence" value="ECO:0007669"/>
    <property type="project" value="TreeGrafter"/>
</dbReference>
<evidence type="ECO:0000313" key="4">
    <source>
        <dbReference type="Proteomes" id="UP001497382"/>
    </source>
</evidence>
<dbReference type="InterPro" id="IPR007110">
    <property type="entry name" value="Ig-like_dom"/>
</dbReference>
<evidence type="ECO:0000256" key="1">
    <source>
        <dbReference type="SAM" id="SignalP"/>
    </source>
</evidence>
<accession>A0AAV2BAJ0</accession>
<keyword evidence="1" id="KW-0732">Signal</keyword>
<feature type="domain" description="Ig-like" evidence="2">
    <location>
        <begin position="65"/>
        <end position="152"/>
    </location>
</feature>
<name>A0AAV2BAJ0_9ARAC</name>
<dbReference type="GO" id="GO:0050808">
    <property type="term" value="P:synapse organization"/>
    <property type="evidence" value="ECO:0007669"/>
    <property type="project" value="TreeGrafter"/>
</dbReference>
<dbReference type="PROSITE" id="PS50835">
    <property type="entry name" value="IG_LIKE"/>
    <property type="match status" value="2"/>
</dbReference>
<dbReference type="InterPro" id="IPR037448">
    <property type="entry name" value="Zig-8"/>
</dbReference>
<dbReference type="PANTHER" id="PTHR23279:SF36">
    <property type="entry name" value="DEFECTIVE PROBOSCIS EXTENSION RESPONSE 9, ISOFORM A"/>
    <property type="match status" value="1"/>
</dbReference>
<evidence type="ECO:0000313" key="3">
    <source>
        <dbReference type="EMBL" id="CAL1292650.1"/>
    </source>
</evidence>
<dbReference type="PANTHER" id="PTHR23279">
    <property type="entry name" value="DEFECTIVE PROBOSCIS EXTENSION RESPONSE DPR -RELATED"/>
    <property type="match status" value="1"/>
</dbReference>
<feature type="signal peptide" evidence="1">
    <location>
        <begin position="1"/>
        <end position="15"/>
    </location>
</feature>
<dbReference type="InterPro" id="IPR003598">
    <property type="entry name" value="Ig_sub2"/>
</dbReference>
<dbReference type="InterPro" id="IPR013106">
    <property type="entry name" value="Ig_V-set"/>
</dbReference>
<dbReference type="Proteomes" id="UP001497382">
    <property type="component" value="Unassembled WGS sequence"/>
</dbReference>
<proteinExistence type="predicted"/>
<dbReference type="Gene3D" id="2.60.40.10">
    <property type="entry name" value="Immunoglobulins"/>
    <property type="match status" value="2"/>
</dbReference>
<feature type="domain" description="Ig-like" evidence="2">
    <location>
        <begin position="155"/>
        <end position="260"/>
    </location>
</feature>
<feature type="chain" id="PRO_5043516855" description="Ig-like domain-containing protein" evidence="1">
    <location>
        <begin position="16"/>
        <end position="297"/>
    </location>
</feature>
<dbReference type="InterPro" id="IPR013783">
    <property type="entry name" value="Ig-like_fold"/>
</dbReference>
<dbReference type="EMBL" id="CAXIEN010000310">
    <property type="protein sequence ID" value="CAL1292650.1"/>
    <property type="molecule type" value="Genomic_DNA"/>
</dbReference>
<dbReference type="AlphaFoldDB" id="A0AAV2BAJ0"/>
<protein>
    <recommendedName>
        <fullName evidence="2">Ig-like domain-containing protein</fullName>
    </recommendedName>
</protein>
<evidence type="ECO:0000259" key="2">
    <source>
        <dbReference type="PROSITE" id="PS50835"/>
    </source>
</evidence>
<dbReference type="SMART" id="SM00408">
    <property type="entry name" value="IGc2"/>
    <property type="match status" value="2"/>
</dbReference>
<dbReference type="SUPFAM" id="SSF48726">
    <property type="entry name" value="Immunoglobulin"/>
    <property type="match status" value="2"/>
</dbReference>
<keyword evidence="4" id="KW-1185">Reference proteome</keyword>
<dbReference type="SMART" id="SM00409">
    <property type="entry name" value="IG"/>
    <property type="match status" value="2"/>
</dbReference>
<dbReference type="InterPro" id="IPR036179">
    <property type="entry name" value="Ig-like_dom_sf"/>
</dbReference>
<dbReference type="Pfam" id="PF07686">
    <property type="entry name" value="V-set"/>
    <property type="match status" value="1"/>
</dbReference>
<gene>
    <name evidence="3" type="ORF">LARSCL_LOCUS17772</name>
</gene>
<reference evidence="3 4" key="1">
    <citation type="submission" date="2024-04" db="EMBL/GenBank/DDBJ databases">
        <authorList>
            <person name="Rising A."/>
            <person name="Reimegard J."/>
            <person name="Sonavane S."/>
            <person name="Akerstrom W."/>
            <person name="Nylinder S."/>
            <person name="Hedman E."/>
            <person name="Kallberg Y."/>
        </authorList>
    </citation>
    <scope>NUCLEOTIDE SEQUENCE [LARGE SCALE GENOMIC DNA]</scope>
</reference>